<gene>
    <name evidence="7" type="ORF">HHK36_014131</name>
</gene>
<feature type="transmembrane region" description="Helical" evidence="6">
    <location>
        <begin position="82"/>
        <end position="102"/>
    </location>
</feature>
<evidence type="ECO:0000256" key="1">
    <source>
        <dbReference type="ARBA" id="ARBA00004141"/>
    </source>
</evidence>
<dbReference type="Gene3D" id="1.20.1250.20">
    <property type="entry name" value="MFS general substrate transporter like domains"/>
    <property type="match status" value="2"/>
</dbReference>
<comment type="subcellular location">
    <subcellularLocation>
        <location evidence="1">Membrane</location>
        <topology evidence="1">Multi-pass membrane protein</topology>
    </subcellularLocation>
</comment>
<evidence type="ECO:0000256" key="6">
    <source>
        <dbReference type="SAM" id="Phobius"/>
    </source>
</evidence>
<proteinExistence type="inferred from homology"/>
<dbReference type="PANTHER" id="PTHR11654">
    <property type="entry name" value="OLIGOPEPTIDE TRANSPORTER-RELATED"/>
    <property type="match status" value="1"/>
</dbReference>
<evidence type="ECO:0000313" key="7">
    <source>
        <dbReference type="EMBL" id="KAF8400829.1"/>
    </source>
</evidence>
<dbReference type="InterPro" id="IPR036259">
    <property type="entry name" value="MFS_trans_sf"/>
</dbReference>
<feature type="transmembrane region" description="Helical" evidence="6">
    <location>
        <begin position="271"/>
        <end position="289"/>
    </location>
</feature>
<dbReference type="Proteomes" id="UP000655225">
    <property type="component" value="Unassembled WGS sequence"/>
</dbReference>
<dbReference type="AlphaFoldDB" id="A0A834Z4J3"/>
<protein>
    <submittedName>
        <fullName evidence="7">Uncharacterized protein</fullName>
    </submittedName>
</protein>
<organism evidence="7 8">
    <name type="scientific">Tetracentron sinense</name>
    <name type="common">Spur-leaf</name>
    <dbReference type="NCBI Taxonomy" id="13715"/>
    <lineage>
        <taxon>Eukaryota</taxon>
        <taxon>Viridiplantae</taxon>
        <taxon>Streptophyta</taxon>
        <taxon>Embryophyta</taxon>
        <taxon>Tracheophyta</taxon>
        <taxon>Spermatophyta</taxon>
        <taxon>Magnoliopsida</taxon>
        <taxon>Trochodendrales</taxon>
        <taxon>Trochodendraceae</taxon>
        <taxon>Tetracentron</taxon>
    </lineage>
</organism>
<sequence>MTLMWLATMIPQAKPPPCNSSSHNCKSPTAAQLALLYSSFGLMSIAAGGIRPCSLAFGADQLAKRDSPNNERITWDGKWDGVPAILMYLSALLFFLASPFYVKMKASKSLFNGLFQVIVVTYKNRRIAFPPQNTRESYHNKKGSDLFAPTNKLSCIIRNPEKDINPDGSASDPWTLCTVEQVEELKALIKVIPFWSTGIMISVNMSHSSFPSLQAKSMDRHVMSNFKIPAGSFGMFTIISLTLWIGVYDRVILPLASKIRRKPAHFGVKEHMGIGLLLSCMAMVVSAVVETVRRRTAIREGFMNDAHALVNMSAMWLVPQHCINGLAEAFNTIGQTEFYYSEFPKSMSSITASLFRLGMAVANLLASLILSTVDEVTKRGGEESWVSNNINRGRYNYYYWLLAIMSPINFVYFLGCCWAYGACEEQGIRVRDEGGKP</sequence>
<dbReference type="EMBL" id="JABCRI010000009">
    <property type="protein sequence ID" value="KAF8400829.1"/>
    <property type="molecule type" value="Genomic_DNA"/>
</dbReference>
<feature type="transmembrane region" description="Helical" evidence="6">
    <location>
        <begin position="397"/>
        <end position="421"/>
    </location>
</feature>
<comment type="caution">
    <text evidence="7">The sequence shown here is derived from an EMBL/GenBank/DDBJ whole genome shotgun (WGS) entry which is preliminary data.</text>
</comment>
<keyword evidence="5 6" id="KW-0472">Membrane</keyword>
<comment type="similarity">
    <text evidence="2">Belongs to the major facilitator superfamily. Proton-dependent oligopeptide transporter (POT/PTR) (TC 2.A.17) family.</text>
</comment>
<name>A0A834Z4J3_TETSI</name>
<dbReference type="Pfam" id="PF00854">
    <property type="entry name" value="PTR2"/>
    <property type="match status" value="1"/>
</dbReference>
<dbReference type="InterPro" id="IPR000109">
    <property type="entry name" value="POT_fam"/>
</dbReference>
<keyword evidence="8" id="KW-1185">Reference proteome</keyword>
<feature type="transmembrane region" description="Helical" evidence="6">
    <location>
        <begin position="226"/>
        <end position="247"/>
    </location>
</feature>
<evidence type="ECO:0000313" key="8">
    <source>
        <dbReference type="Proteomes" id="UP000655225"/>
    </source>
</evidence>
<dbReference type="GO" id="GO:0016020">
    <property type="term" value="C:membrane"/>
    <property type="evidence" value="ECO:0007669"/>
    <property type="project" value="UniProtKB-SubCell"/>
</dbReference>
<evidence type="ECO:0000256" key="4">
    <source>
        <dbReference type="ARBA" id="ARBA00022989"/>
    </source>
</evidence>
<keyword evidence="4 6" id="KW-1133">Transmembrane helix</keyword>
<dbReference type="OMA" id="LRWRIGF"/>
<dbReference type="OrthoDB" id="8904098at2759"/>
<evidence type="ECO:0000256" key="3">
    <source>
        <dbReference type="ARBA" id="ARBA00022692"/>
    </source>
</evidence>
<dbReference type="GO" id="GO:0022857">
    <property type="term" value="F:transmembrane transporter activity"/>
    <property type="evidence" value="ECO:0007669"/>
    <property type="project" value="InterPro"/>
</dbReference>
<keyword evidence="3 6" id="KW-0812">Transmembrane</keyword>
<evidence type="ECO:0000256" key="5">
    <source>
        <dbReference type="ARBA" id="ARBA00023136"/>
    </source>
</evidence>
<accession>A0A834Z4J3</accession>
<evidence type="ECO:0000256" key="2">
    <source>
        <dbReference type="ARBA" id="ARBA00005982"/>
    </source>
</evidence>
<reference evidence="7 8" key="1">
    <citation type="submission" date="2020-04" db="EMBL/GenBank/DDBJ databases">
        <title>Plant Genome Project.</title>
        <authorList>
            <person name="Zhang R.-G."/>
        </authorList>
    </citation>
    <scope>NUCLEOTIDE SEQUENCE [LARGE SCALE GENOMIC DNA]</scope>
    <source>
        <strain evidence="7">YNK0</strain>
        <tissue evidence="7">Leaf</tissue>
    </source>
</reference>